<name>A0A8K0INE3_COCNU</name>
<reference evidence="4" key="2">
    <citation type="submission" date="2019-07" db="EMBL/GenBank/DDBJ databases">
        <authorList>
            <person name="Yang Y."/>
            <person name="Bocs S."/>
            <person name="Baudouin L."/>
        </authorList>
    </citation>
    <scope>NUCLEOTIDE SEQUENCE</scope>
    <source>
        <tissue evidence="4">Spear leaf of Hainan Tall coconut</tissue>
    </source>
</reference>
<evidence type="ECO:0000313" key="5">
    <source>
        <dbReference type="Proteomes" id="UP000797356"/>
    </source>
</evidence>
<feature type="region of interest" description="Disordered" evidence="2">
    <location>
        <begin position="32"/>
        <end position="141"/>
    </location>
</feature>
<feature type="compositionally biased region" description="Basic and acidic residues" evidence="2">
    <location>
        <begin position="115"/>
        <end position="141"/>
    </location>
</feature>
<dbReference type="EMBL" id="CM017882">
    <property type="protein sequence ID" value="KAG1363662.1"/>
    <property type="molecule type" value="Genomic_DNA"/>
</dbReference>
<evidence type="ECO:0000256" key="1">
    <source>
        <dbReference type="ARBA" id="ARBA00022884"/>
    </source>
</evidence>
<dbReference type="Pfam" id="PF05391">
    <property type="entry name" value="Lsm_interact"/>
    <property type="match status" value="1"/>
</dbReference>
<feature type="domain" description="LSM-interacting" evidence="3">
    <location>
        <begin position="125"/>
        <end position="140"/>
    </location>
</feature>
<dbReference type="OrthoDB" id="360390at2759"/>
<comment type="caution">
    <text evidence="4">The sequence shown here is derived from an EMBL/GenBank/DDBJ whole genome shotgun (WGS) entry which is preliminary data.</text>
</comment>
<protein>
    <submittedName>
        <fullName evidence="4">Putative squamous cell carcinoma antigen recognized by T-cells 3</fullName>
    </submittedName>
</protein>
<dbReference type="InterPro" id="IPR008669">
    <property type="entry name" value="LSM_interact"/>
</dbReference>
<evidence type="ECO:0000313" key="4">
    <source>
        <dbReference type="EMBL" id="KAG1363662.1"/>
    </source>
</evidence>
<sequence>MDNGMPRPESDLGLAYVDFSDDKHLATAIAKNKQKLLGRKISIARSDPKQSHKRSSTGSSSSKGHGQGARFRNDHNRSVEMSEGTFEERRGNNVKLLGKNTFAAPRAVAKSHGRSNKEAKIDGETEKPKSNDEFRDMLLKK</sequence>
<dbReference type="Proteomes" id="UP000797356">
    <property type="component" value="Chromosome 11"/>
</dbReference>
<feature type="compositionally biased region" description="Basic and acidic residues" evidence="2">
    <location>
        <begin position="71"/>
        <end position="91"/>
    </location>
</feature>
<dbReference type="InterPro" id="IPR035979">
    <property type="entry name" value="RBD_domain_sf"/>
</dbReference>
<reference evidence="4" key="1">
    <citation type="journal article" date="2017" name="Gigascience">
        <title>The genome draft of coconut (Cocos nucifera).</title>
        <authorList>
            <person name="Xiao Y."/>
            <person name="Xu P."/>
            <person name="Fan H."/>
            <person name="Baudouin L."/>
            <person name="Xia W."/>
            <person name="Bocs S."/>
            <person name="Xu J."/>
            <person name="Li Q."/>
            <person name="Guo A."/>
            <person name="Zhou L."/>
            <person name="Li J."/>
            <person name="Wu Y."/>
            <person name="Ma Z."/>
            <person name="Armero A."/>
            <person name="Issali A.E."/>
            <person name="Liu N."/>
            <person name="Peng M."/>
            <person name="Yang Y."/>
        </authorList>
    </citation>
    <scope>NUCLEOTIDE SEQUENCE</scope>
    <source>
        <tissue evidence="4">Spear leaf of Hainan Tall coconut</tissue>
    </source>
</reference>
<dbReference type="GO" id="GO:0003723">
    <property type="term" value="F:RNA binding"/>
    <property type="evidence" value="ECO:0007669"/>
    <property type="project" value="UniProtKB-KW"/>
</dbReference>
<evidence type="ECO:0000259" key="3">
    <source>
        <dbReference type="Pfam" id="PF05391"/>
    </source>
</evidence>
<organism evidence="4 5">
    <name type="scientific">Cocos nucifera</name>
    <name type="common">Coconut palm</name>
    <dbReference type="NCBI Taxonomy" id="13894"/>
    <lineage>
        <taxon>Eukaryota</taxon>
        <taxon>Viridiplantae</taxon>
        <taxon>Streptophyta</taxon>
        <taxon>Embryophyta</taxon>
        <taxon>Tracheophyta</taxon>
        <taxon>Spermatophyta</taxon>
        <taxon>Magnoliopsida</taxon>
        <taxon>Liliopsida</taxon>
        <taxon>Arecaceae</taxon>
        <taxon>Arecoideae</taxon>
        <taxon>Cocoseae</taxon>
        <taxon>Attaleinae</taxon>
        <taxon>Cocos</taxon>
    </lineage>
</organism>
<dbReference type="AlphaFoldDB" id="A0A8K0INE3"/>
<keyword evidence="5" id="KW-1185">Reference proteome</keyword>
<evidence type="ECO:0000256" key="2">
    <source>
        <dbReference type="SAM" id="MobiDB-lite"/>
    </source>
</evidence>
<keyword evidence="1" id="KW-0694">RNA-binding</keyword>
<accession>A0A8K0INE3</accession>
<dbReference type="SUPFAM" id="SSF54928">
    <property type="entry name" value="RNA-binding domain, RBD"/>
    <property type="match status" value="1"/>
</dbReference>
<gene>
    <name evidence="4" type="ORF">COCNU_11G004890</name>
</gene>
<proteinExistence type="predicted"/>
<dbReference type="InterPro" id="IPR012677">
    <property type="entry name" value="Nucleotide-bd_a/b_plait_sf"/>
</dbReference>
<dbReference type="Gene3D" id="3.30.70.330">
    <property type="match status" value="1"/>
</dbReference>